<comment type="caution">
    <text evidence="2">The sequence shown here is derived from an EMBL/GenBank/DDBJ whole genome shotgun (WGS) entry which is preliminary data.</text>
</comment>
<protein>
    <submittedName>
        <fullName evidence="2">Uncharacterized protein</fullName>
    </submittedName>
</protein>
<proteinExistence type="predicted"/>
<feature type="transmembrane region" description="Helical" evidence="1">
    <location>
        <begin position="78"/>
        <end position="98"/>
    </location>
</feature>
<keyword evidence="3" id="KW-1185">Reference proteome</keyword>
<evidence type="ECO:0000256" key="1">
    <source>
        <dbReference type="SAM" id="Phobius"/>
    </source>
</evidence>
<accession>A0ABP1R5K6</accession>
<organism evidence="2 3">
    <name type="scientific">Orchesella dallaii</name>
    <dbReference type="NCBI Taxonomy" id="48710"/>
    <lineage>
        <taxon>Eukaryota</taxon>
        <taxon>Metazoa</taxon>
        <taxon>Ecdysozoa</taxon>
        <taxon>Arthropoda</taxon>
        <taxon>Hexapoda</taxon>
        <taxon>Collembola</taxon>
        <taxon>Entomobryomorpha</taxon>
        <taxon>Entomobryoidea</taxon>
        <taxon>Orchesellidae</taxon>
        <taxon>Orchesellinae</taxon>
        <taxon>Orchesella</taxon>
    </lineage>
</organism>
<reference evidence="2 3" key="1">
    <citation type="submission" date="2024-08" db="EMBL/GenBank/DDBJ databases">
        <authorList>
            <person name="Cucini C."/>
            <person name="Frati F."/>
        </authorList>
    </citation>
    <scope>NUCLEOTIDE SEQUENCE [LARGE SCALE GENOMIC DNA]</scope>
</reference>
<dbReference type="Proteomes" id="UP001642540">
    <property type="component" value="Unassembled WGS sequence"/>
</dbReference>
<keyword evidence="1" id="KW-1133">Transmembrane helix</keyword>
<name>A0ABP1R5K6_9HEXA</name>
<dbReference type="EMBL" id="CAXLJM020000055">
    <property type="protein sequence ID" value="CAL8117618.1"/>
    <property type="molecule type" value="Genomic_DNA"/>
</dbReference>
<sequence length="213" mass="24206">MSQTQEIQTTIQKALEYGSKFGNVAFQWEPYEKQLYLKDAFHFKRGMKLKLIIHCVFGALMVYETLTNSSLQGIAMKSQAWFTCAIVIMGGHIVWNTLNNHKILMGNINQLVKLEMELENDGNKLSRNEFIITTILCKQLLFAAKAVCFAFGLPAAFMPEFPTNLFLFANHFFSKDDHSSHFMAGNDICVDEHASLHADVSKESFCWPSSSNF</sequence>
<gene>
    <name evidence="2" type="ORF">ODALV1_LOCUS17780</name>
</gene>
<evidence type="ECO:0000313" key="3">
    <source>
        <dbReference type="Proteomes" id="UP001642540"/>
    </source>
</evidence>
<keyword evidence="1" id="KW-0812">Transmembrane</keyword>
<evidence type="ECO:0000313" key="2">
    <source>
        <dbReference type="EMBL" id="CAL8117618.1"/>
    </source>
</evidence>
<feature type="transmembrane region" description="Helical" evidence="1">
    <location>
        <begin position="49"/>
        <end position="66"/>
    </location>
</feature>
<keyword evidence="1" id="KW-0472">Membrane</keyword>